<organism evidence="2 3">
    <name type="scientific">Celeribacter phage P12053L</name>
    <dbReference type="NCBI Taxonomy" id="1197951"/>
    <lineage>
        <taxon>Viruses</taxon>
        <taxon>Duplodnaviria</taxon>
        <taxon>Heunggongvirae</taxon>
        <taxon>Uroviricota</taxon>
        <taxon>Caudoviricetes</taxon>
        <taxon>Zobellviridae</taxon>
        <taxon>Cobavirinae</taxon>
        <taxon>Siovirus</taxon>
        <taxon>Siovirus coreense</taxon>
    </lineage>
</organism>
<evidence type="ECO:0000313" key="3">
    <source>
        <dbReference type="Proteomes" id="UP000002825"/>
    </source>
</evidence>
<dbReference type="EMBL" id="JQ809650">
    <property type="protein sequence ID" value="AFM54644.1"/>
    <property type="molecule type" value="Genomic_DNA"/>
</dbReference>
<dbReference type="GeneID" id="13405903"/>
<name>I6R9K4_9CAUD</name>
<evidence type="ECO:0008006" key="4">
    <source>
        <dbReference type="Google" id="ProtNLM"/>
    </source>
</evidence>
<keyword evidence="1" id="KW-1133">Transmembrane helix</keyword>
<evidence type="ECO:0000256" key="1">
    <source>
        <dbReference type="SAM" id="Phobius"/>
    </source>
</evidence>
<proteinExistence type="predicted"/>
<sequence length="115" mass="11972">MKTKRLTALLGLVLLLSGCLNPLTLLGGGGGPNVSANVQAGAENNQTGAQVGDITKAETVYSGVAPSGSVGSLNISNQDIPIWVILLLILGWVLPSPQEMWRGFLKTITLGKYRG</sequence>
<dbReference type="RefSeq" id="YP_006560924.1">
    <property type="nucleotide sequence ID" value="NC_018280.1"/>
</dbReference>
<dbReference type="PROSITE" id="PS51257">
    <property type="entry name" value="PROKAR_LIPOPROTEIN"/>
    <property type="match status" value="1"/>
</dbReference>
<protein>
    <recommendedName>
        <fullName evidence="4">Spanin</fullName>
    </recommendedName>
</protein>
<dbReference type="Proteomes" id="UP000002825">
    <property type="component" value="Segment"/>
</dbReference>
<keyword evidence="1" id="KW-0472">Membrane</keyword>
<gene>
    <name evidence="2" type="ORF">P12053L_39</name>
</gene>
<feature type="transmembrane region" description="Helical" evidence="1">
    <location>
        <begin position="80"/>
        <end position="97"/>
    </location>
</feature>
<keyword evidence="3" id="KW-1185">Reference proteome</keyword>
<reference evidence="2 3" key="1">
    <citation type="journal article" date="2012" name="J. Virol.">
        <title>Complete Genome Sequence of Celeribacter Bacteriophage P12053L.</title>
        <authorList>
            <person name="Kang I."/>
            <person name="Jang H."/>
            <person name="Oh H.M."/>
            <person name="Cho J.C."/>
        </authorList>
    </citation>
    <scope>NUCLEOTIDE SEQUENCE [LARGE SCALE GENOMIC DNA]</scope>
</reference>
<dbReference type="OrthoDB" id="36009at10239"/>
<keyword evidence="1" id="KW-0812">Transmembrane</keyword>
<evidence type="ECO:0000313" key="2">
    <source>
        <dbReference type="EMBL" id="AFM54644.1"/>
    </source>
</evidence>
<dbReference type="KEGG" id="vg:13405903"/>
<accession>I6R9K4</accession>